<evidence type="ECO:0000256" key="1">
    <source>
        <dbReference type="SAM" id="MobiDB-lite"/>
    </source>
</evidence>
<feature type="region of interest" description="Disordered" evidence="1">
    <location>
        <begin position="202"/>
        <end position="228"/>
    </location>
</feature>
<evidence type="ECO:0000256" key="2">
    <source>
        <dbReference type="SAM" id="Phobius"/>
    </source>
</evidence>
<dbReference type="OrthoDB" id="5098752at2759"/>
<dbReference type="InterPro" id="IPR003609">
    <property type="entry name" value="Pan_app"/>
</dbReference>
<evidence type="ECO:0000313" key="5">
    <source>
        <dbReference type="Proteomes" id="UP000536711"/>
    </source>
</evidence>
<feature type="transmembrane region" description="Helical" evidence="2">
    <location>
        <begin position="441"/>
        <end position="464"/>
    </location>
</feature>
<dbReference type="PROSITE" id="PS50948">
    <property type="entry name" value="PAN"/>
    <property type="match status" value="2"/>
</dbReference>
<dbReference type="EMBL" id="JAADJF010000738">
    <property type="protein sequence ID" value="KAF4414730.1"/>
    <property type="molecule type" value="Genomic_DNA"/>
</dbReference>
<feature type="compositionally biased region" description="Polar residues" evidence="1">
    <location>
        <begin position="537"/>
        <end position="546"/>
    </location>
</feature>
<evidence type="ECO:0000259" key="3">
    <source>
        <dbReference type="PROSITE" id="PS50948"/>
    </source>
</evidence>
<keyword evidence="2" id="KW-0472">Membrane</keyword>
<feature type="domain" description="Apple" evidence="3">
    <location>
        <begin position="5"/>
        <end position="86"/>
    </location>
</feature>
<evidence type="ECO:0000313" key="4">
    <source>
        <dbReference type="EMBL" id="KAF4414730.1"/>
    </source>
</evidence>
<protein>
    <submittedName>
        <fullName evidence="4">MUC1-Extracellular alpha-14-glucan glucosidase</fullName>
    </submittedName>
</protein>
<dbReference type="SMART" id="SM00473">
    <property type="entry name" value="PAN_AP"/>
    <property type="match status" value="4"/>
</dbReference>
<dbReference type="Gene3D" id="3.50.4.10">
    <property type="entry name" value="Hepatocyte Growth Factor"/>
    <property type="match status" value="1"/>
</dbReference>
<comment type="caution">
    <text evidence="4">The sequence shown here is derived from an EMBL/GenBank/DDBJ whole genome shotgun (WGS) entry which is preliminary data.</text>
</comment>
<dbReference type="Pfam" id="PF00024">
    <property type="entry name" value="PAN_1"/>
    <property type="match status" value="2"/>
</dbReference>
<keyword evidence="2" id="KW-1133">Transmembrane helix</keyword>
<gene>
    <name evidence="4" type="ORF">FACUT_14017</name>
</gene>
<feature type="compositionally biased region" description="Low complexity" evidence="1">
    <location>
        <begin position="547"/>
        <end position="612"/>
    </location>
</feature>
<accession>A0A8H4J958</accession>
<name>A0A8H4J958_9HYPO</name>
<dbReference type="Proteomes" id="UP000536711">
    <property type="component" value="Unassembled WGS sequence"/>
</dbReference>
<keyword evidence="2" id="KW-0812">Transmembrane</keyword>
<sequence length="612" mass="64242">MAATCQQGTVEGPYTAQNVAFDVICGKGLTGTSYTTPASMMADVIEECMVACAEDTSCIAIVWDNIGDCPLFSSFSASYDDYTDIAVRQQQSTSTSVPSSTTSSAAATSSAAPQCQAGTYTSSTNNVQFNTACGRYYVGTELSSGVVPDLQGCMNMCASDINCVAVSLSYSGNVCHIFSHTDYSTPDASWDLAVLSSRPSSISSAESTSSADSTSATPSSTSSTPPACQSGTYSGTFNQFTITCDGSPNGYDTLSVLGTGYTLQTCLQACDVDSQCDGATFSEQFTNCIVYQGVLPTTYSSGGTDFIYKIPGTSSTSSTSSAELTSLTSSTTSSSASSTTSPASLTCAQLGGTYTGASNTIFQVTCGAILGGSPSSTTQANSFEQCMDQCSTDSTCVGVSFFGSMNRCYLVTVFIVYTYVFISYNVYVCAFFGYNHIEYVFYSYIVYVYVSNINIYVFVSYTFYNYLTYNYNIHPIYNHIHLYNFTDSESKSTFLSTSNIASKSTLEPATSTPAGSSLFSSILTTTATTSNIETSTVVTSASTGNPSRETSTSETTISFSSKSPEASSSSTSQTTTETESTVLSTQQQISPVTGVPSSESPTSPSLTTSTTS</sequence>
<reference evidence="4 5" key="1">
    <citation type="submission" date="2020-01" db="EMBL/GenBank/DDBJ databases">
        <title>Identification and distribution of gene clusters putatively required for synthesis of sphingolipid metabolism inhibitors in phylogenetically diverse species of the filamentous fungus Fusarium.</title>
        <authorList>
            <person name="Kim H.-S."/>
            <person name="Busman M."/>
            <person name="Brown D.W."/>
            <person name="Divon H."/>
            <person name="Uhlig S."/>
            <person name="Proctor R.H."/>
        </authorList>
    </citation>
    <scope>NUCLEOTIDE SEQUENCE [LARGE SCALE GENOMIC DNA]</scope>
    <source>
        <strain evidence="4 5">NRRL 13308</strain>
    </source>
</reference>
<feature type="region of interest" description="Disordered" evidence="1">
    <location>
        <begin position="537"/>
        <end position="612"/>
    </location>
</feature>
<keyword evidence="5" id="KW-1185">Reference proteome</keyword>
<feature type="domain" description="Apple" evidence="3">
    <location>
        <begin position="347"/>
        <end position="429"/>
    </location>
</feature>
<feature type="compositionally biased region" description="Low complexity" evidence="1">
    <location>
        <begin position="202"/>
        <end position="227"/>
    </location>
</feature>
<dbReference type="Pfam" id="PF14295">
    <property type="entry name" value="PAN_4"/>
    <property type="match status" value="2"/>
</dbReference>
<feature type="transmembrane region" description="Helical" evidence="2">
    <location>
        <begin position="409"/>
        <end position="434"/>
    </location>
</feature>
<organism evidence="4 5">
    <name type="scientific">Fusarium acutatum</name>
    <dbReference type="NCBI Taxonomy" id="78861"/>
    <lineage>
        <taxon>Eukaryota</taxon>
        <taxon>Fungi</taxon>
        <taxon>Dikarya</taxon>
        <taxon>Ascomycota</taxon>
        <taxon>Pezizomycotina</taxon>
        <taxon>Sordariomycetes</taxon>
        <taxon>Hypocreomycetidae</taxon>
        <taxon>Hypocreales</taxon>
        <taxon>Nectriaceae</taxon>
        <taxon>Fusarium</taxon>
        <taxon>Fusarium fujikuroi species complex</taxon>
    </lineage>
</organism>
<dbReference type="AlphaFoldDB" id="A0A8H4J958"/>
<proteinExistence type="predicted"/>